<evidence type="ECO:0000256" key="7">
    <source>
        <dbReference type="RuleBase" id="RU003953"/>
    </source>
</evidence>
<dbReference type="InterPro" id="IPR043519">
    <property type="entry name" value="NT_sf"/>
</dbReference>
<dbReference type="SUPFAM" id="SSF81891">
    <property type="entry name" value="Poly A polymerase C-terminal region-like"/>
    <property type="match status" value="1"/>
</dbReference>
<proteinExistence type="inferred from homology"/>
<dbReference type="Gene3D" id="3.30.460.10">
    <property type="entry name" value="Beta Polymerase, domain 2"/>
    <property type="match status" value="1"/>
</dbReference>
<evidence type="ECO:0000256" key="4">
    <source>
        <dbReference type="ARBA" id="ARBA00022695"/>
    </source>
</evidence>
<dbReference type="PANTHER" id="PTHR46173:SF1">
    <property type="entry name" value="CCA TRNA NUCLEOTIDYLTRANSFERASE 1, MITOCHONDRIAL"/>
    <property type="match status" value="1"/>
</dbReference>
<dbReference type="SUPFAM" id="SSF81301">
    <property type="entry name" value="Nucleotidyltransferase"/>
    <property type="match status" value="1"/>
</dbReference>
<dbReference type="CDD" id="cd05398">
    <property type="entry name" value="NT_ClassII-CCAase"/>
    <property type="match status" value="1"/>
</dbReference>
<keyword evidence="2 7" id="KW-0808">Transferase</keyword>
<comment type="similarity">
    <text evidence="7">Belongs to the tRNA nucleotidyltransferase/poly(A) polymerase family.</text>
</comment>
<keyword evidence="10" id="KW-1185">Reference proteome</keyword>
<keyword evidence="4" id="KW-0548">Nucleotidyltransferase</keyword>
<keyword evidence="3" id="KW-0819">tRNA processing</keyword>
<dbReference type="InterPro" id="IPR002646">
    <property type="entry name" value="PolA_pol_head_dom"/>
</dbReference>
<evidence type="ECO:0000313" key="10">
    <source>
        <dbReference type="Proteomes" id="UP001327219"/>
    </source>
</evidence>
<feature type="domain" description="Poly A polymerase head" evidence="8">
    <location>
        <begin position="26"/>
        <end position="147"/>
    </location>
</feature>
<evidence type="ECO:0000256" key="5">
    <source>
        <dbReference type="ARBA" id="ARBA00022723"/>
    </source>
</evidence>
<gene>
    <name evidence="9" type="ORF">Bandiella_00767</name>
</gene>
<dbReference type="Proteomes" id="UP001327219">
    <property type="component" value="Chromosome"/>
</dbReference>
<evidence type="ECO:0000313" key="9">
    <source>
        <dbReference type="EMBL" id="WPX96649.1"/>
    </source>
</evidence>
<organism evidence="9 10">
    <name type="scientific">Candidatus Bandiella euplotis</name>
    <dbReference type="NCBI Taxonomy" id="1664265"/>
    <lineage>
        <taxon>Bacteria</taxon>
        <taxon>Pseudomonadati</taxon>
        <taxon>Pseudomonadota</taxon>
        <taxon>Alphaproteobacteria</taxon>
        <taxon>Rickettsiales</taxon>
        <taxon>Candidatus Midichloriaceae</taxon>
        <taxon>Candidatus Bandiella</taxon>
    </lineage>
</organism>
<dbReference type="PANTHER" id="PTHR46173">
    <property type="entry name" value="CCA TRNA NUCLEOTIDYLTRANSFERASE 1, MITOCHONDRIAL"/>
    <property type="match status" value="1"/>
</dbReference>
<accession>A0ABZ0ULN7</accession>
<dbReference type="Gene3D" id="1.10.3090.10">
    <property type="entry name" value="cca-adding enzyme, domain 2"/>
    <property type="match status" value="1"/>
</dbReference>
<keyword evidence="5" id="KW-0479">Metal-binding</keyword>
<keyword evidence="7" id="KW-0694">RNA-binding</keyword>
<evidence type="ECO:0000256" key="1">
    <source>
        <dbReference type="ARBA" id="ARBA00001946"/>
    </source>
</evidence>
<comment type="cofactor">
    <cofactor evidence="1">
        <name>Mg(2+)</name>
        <dbReference type="ChEBI" id="CHEBI:18420"/>
    </cofactor>
</comment>
<dbReference type="EMBL" id="CP110820">
    <property type="protein sequence ID" value="WPX96649.1"/>
    <property type="molecule type" value="Genomic_DNA"/>
</dbReference>
<protein>
    <submittedName>
        <fullName evidence="9">CCA-adding enzyme</fullName>
    </submittedName>
</protein>
<reference evidence="9 10" key="1">
    <citation type="submission" date="2022-11" db="EMBL/GenBank/DDBJ databases">
        <title>Host association and intracellularity evolved multiple times independently in the Rickettsiales.</title>
        <authorList>
            <person name="Castelli M."/>
            <person name="Nardi T."/>
            <person name="Gammuto L."/>
            <person name="Bellinzona G."/>
            <person name="Sabaneyeva E."/>
            <person name="Potekhin A."/>
            <person name="Serra V."/>
            <person name="Petroni G."/>
            <person name="Sassera D."/>
        </authorList>
    </citation>
    <scope>NUCLEOTIDE SEQUENCE [LARGE SCALE GENOMIC DNA]</scope>
    <source>
        <strain evidence="9 10">NDG2</strain>
    </source>
</reference>
<evidence type="ECO:0000256" key="6">
    <source>
        <dbReference type="ARBA" id="ARBA00022842"/>
    </source>
</evidence>
<evidence type="ECO:0000256" key="3">
    <source>
        <dbReference type="ARBA" id="ARBA00022694"/>
    </source>
</evidence>
<sequence>METIKIVFPKQLKKLFGVIRKAGGQCRLIGGCVRDYLCNKTPTDFDVVTDVLPEKIIEIFKQHNCKVIPIGLEHGTVLVVIDGCGFEITTLRKDVQCFGRHAKVEFTNDWKADASRRDFTINTLSMDPEGEVYDYFGGQKDLQHGVVKFVGEPSERINEDYLRIMRFFRFLGYFGLTCIDDASYNAAIGGISNLVYISKERIKRELFKLLSAKYGLEVISMLNNAHVLQYIGFPQGIVLPQSMGHITFQEMEPLTNLAIIIAITGAEKPQHLDELRQSILLSNKEYKELVCLSAFDHTQKFRDFHHYKYWYEYGQELYLKFLFVVNNIKELPNYMLYRDEVLNEKIEKFPLTGTDLKKLGYSGEKIGELLNIAKIYWHEHKNKVTKNDLLDHIVKTI</sequence>
<evidence type="ECO:0000259" key="8">
    <source>
        <dbReference type="Pfam" id="PF01743"/>
    </source>
</evidence>
<dbReference type="Pfam" id="PF01743">
    <property type="entry name" value="PolyA_pol"/>
    <property type="match status" value="1"/>
</dbReference>
<dbReference type="InterPro" id="IPR050264">
    <property type="entry name" value="Bact_CCA-adding_enz_type3_sf"/>
</dbReference>
<name>A0ABZ0ULN7_9RICK</name>
<dbReference type="RefSeq" id="WP_323733366.1">
    <property type="nucleotide sequence ID" value="NZ_CP110820.1"/>
</dbReference>
<evidence type="ECO:0000256" key="2">
    <source>
        <dbReference type="ARBA" id="ARBA00022679"/>
    </source>
</evidence>
<keyword evidence="6" id="KW-0460">Magnesium</keyword>